<evidence type="ECO:0000313" key="2">
    <source>
        <dbReference type="Proteomes" id="UP001151760"/>
    </source>
</evidence>
<sequence>MKVGSVVNWDQQVVSELVALRNFARKTWTKTQYIWWLHQKCLCSNQMRMEQDIQMIDYSLWEVIENGNAPLITNVVKGVETTIALITAEEKAQRRQEALY</sequence>
<evidence type="ECO:0000313" key="1">
    <source>
        <dbReference type="EMBL" id="GJT55703.1"/>
    </source>
</evidence>
<gene>
    <name evidence="1" type="ORF">Tco_0990757</name>
</gene>
<reference evidence="1" key="2">
    <citation type="submission" date="2022-01" db="EMBL/GenBank/DDBJ databases">
        <authorList>
            <person name="Yamashiro T."/>
            <person name="Shiraishi A."/>
            <person name="Satake H."/>
            <person name="Nakayama K."/>
        </authorList>
    </citation>
    <scope>NUCLEOTIDE SEQUENCE</scope>
</reference>
<reference evidence="1" key="1">
    <citation type="journal article" date="2022" name="Int. J. Mol. Sci.">
        <title>Draft Genome of Tanacetum Coccineum: Genomic Comparison of Closely Related Tanacetum-Family Plants.</title>
        <authorList>
            <person name="Yamashiro T."/>
            <person name="Shiraishi A."/>
            <person name="Nakayama K."/>
            <person name="Satake H."/>
        </authorList>
    </citation>
    <scope>NUCLEOTIDE SEQUENCE</scope>
</reference>
<keyword evidence="2" id="KW-1185">Reference proteome</keyword>
<organism evidence="1 2">
    <name type="scientific">Tanacetum coccineum</name>
    <dbReference type="NCBI Taxonomy" id="301880"/>
    <lineage>
        <taxon>Eukaryota</taxon>
        <taxon>Viridiplantae</taxon>
        <taxon>Streptophyta</taxon>
        <taxon>Embryophyta</taxon>
        <taxon>Tracheophyta</taxon>
        <taxon>Spermatophyta</taxon>
        <taxon>Magnoliopsida</taxon>
        <taxon>eudicotyledons</taxon>
        <taxon>Gunneridae</taxon>
        <taxon>Pentapetalae</taxon>
        <taxon>asterids</taxon>
        <taxon>campanulids</taxon>
        <taxon>Asterales</taxon>
        <taxon>Asteraceae</taxon>
        <taxon>Asteroideae</taxon>
        <taxon>Anthemideae</taxon>
        <taxon>Anthemidinae</taxon>
        <taxon>Tanacetum</taxon>
    </lineage>
</organism>
<accession>A0ABQ5EY45</accession>
<dbReference type="Proteomes" id="UP001151760">
    <property type="component" value="Unassembled WGS sequence"/>
</dbReference>
<proteinExistence type="predicted"/>
<dbReference type="EMBL" id="BQNB010016780">
    <property type="protein sequence ID" value="GJT55703.1"/>
    <property type="molecule type" value="Genomic_DNA"/>
</dbReference>
<comment type="caution">
    <text evidence="1">The sequence shown here is derived from an EMBL/GenBank/DDBJ whole genome shotgun (WGS) entry which is preliminary data.</text>
</comment>
<protein>
    <submittedName>
        <fullName evidence="1">Uncharacterized protein</fullName>
    </submittedName>
</protein>
<name>A0ABQ5EY45_9ASTR</name>